<evidence type="ECO:0000313" key="1">
    <source>
        <dbReference type="EMBL" id="TDS07508.1"/>
    </source>
</evidence>
<reference evidence="1 2" key="1">
    <citation type="submission" date="2019-03" db="EMBL/GenBank/DDBJ databases">
        <title>Genomic Encyclopedia of Type Strains, Phase III (KMG-III): the genomes of soil and plant-associated and newly described type strains.</title>
        <authorList>
            <person name="Whitman W."/>
        </authorList>
    </citation>
    <scope>NUCLEOTIDE SEQUENCE [LARGE SCALE GENOMIC DNA]</scope>
    <source>
        <strain evidence="1 2">CGMCC 1.12801</strain>
    </source>
</reference>
<dbReference type="EMBL" id="SNZV01000014">
    <property type="protein sequence ID" value="TDS07508.1"/>
    <property type="molecule type" value="Genomic_DNA"/>
</dbReference>
<organism evidence="1 2">
    <name type="scientific">Sphingobacterium paludis</name>
    <dbReference type="NCBI Taxonomy" id="1476465"/>
    <lineage>
        <taxon>Bacteria</taxon>
        <taxon>Pseudomonadati</taxon>
        <taxon>Bacteroidota</taxon>
        <taxon>Sphingobacteriia</taxon>
        <taxon>Sphingobacteriales</taxon>
        <taxon>Sphingobacteriaceae</taxon>
        <taxon>Sphingobacterium</taxon>
    </lineage>
</organism>
<accession>A0A4R7CQQ6</accession>
<keyword evidence="2" id="KW-1185">Reference proteome</keyword>
<gene>
    <name evidence="1" type="ORF">B0I21_11454</name>
</gene>
<protein>
    <submittedName>
        <fullName evidence="1">Uncharacterized protein</fullName>
    </submittedName>
</protein>
<sequence>MFFCSYAHGKSDAKKVDDRHIIQYYATKMLGSTMA</sequence>
<evidence type="ECO:0000313" key="2">
    <source>
        <dbReference type="Proteomes" id="UP000294752"/>
    </source>
</evidence>
<comment type="caution">
    <text evidence="1">The sequence shown here is derived from an EMBL/GenBank/DDBJ whole genome shotgun (WGS) entry which is preliminary data.</text>
</comment>
<dbReference type="AlphaFoldDB" id="A0A4R7CQQ6"/>
<dbReference type="Proteomes" id="UP000294752">
    <property type="component" value="Unassembled WGS sequence"/>
</dbReference>
<name>A0A4R7CQQ6_9SPHI</name>
<proteinExistence type="predicted"/>